<dbReference type="OrthoDB" id="9775975at2"/>
<dbReference type="InterPro" id="IPR014550">
    <property type="entry name" value="UCP028704_OpgC"/>
</dbReference>
<name>A0A1Y6GC82_9HYPH</name>
<protein>
    <recommendedName>
        <fullName evidence="4">OpgC protein</fullName>
    </recommendedName>
</protein>
<evidence type="ECO:0000256" key="1">
    <source>
        <dbReference type="SAM" id="Phobius"/>
    </source>
</evidence>
<dbReference type="RefSeq" id="WP_086471708.1">
    <property type="nucleotide sequence ID" value="NZ_FXWK01000002.1"/>
</dbReference>
<keyword evidence="3" id="KW-1185">Reference proteome</keyword>
<keyword evidence="1" id="KW-0472">Membrane</keyword>
<evidence type="ECO:0008006" key="4">
    <source>
        <dbReference type="Google" id="ProtNLM"/>
    </source>
</evidence>
<reference evidence="3" key="1">
    <citation type="submission" date="2017-04" db="EMBL/GenBank/DDBJ databases">
        <authorList>
            <person name="Varghese N."/>
            <person name="Submissions S."/>
        </authorList>
    </citation>
    <scope>NUCLEOTIDE SEQUENCE [LARGE SCALE GENOMIC DNA]</scope>
</reference>
<feature type="transmembrane region" description="Helical" evidence="1">
    <location>
        <begin position="313"/>
        <end position="335"/>
    </location>
</feature>
<dbReference type="PANTHER" id="PTHR38592:SF3">
    <property type="entry name" value="BLL4819 PROTEIN"/>
    <property type="match status" value="1"/>
</dbReference>
<dbReference type="PANTHER" id="PTHR38592">
    <property type="entry name" value="BLL4819 PROTEIN"/>
    <property type="match status" value="1"/>
</dbReference>
<feature type="transmembrane region" description="Helical" evidence="1">
    <location>
        <begin position="227"/>
        <end position="247"/>
    </location>
</feature>
<feature type="transmembrane region" description="Helical" evidence="1">
    <location>
        <begin position="116"/>
        <end position="137"/>
    </location>
</feature>
<evidence type="ECO:0000313" key="3">
    <source>
        <dbReference type="Proteomes" id="UP000194474"/>
    </source>
</evidence>
<keyword evidence="1" id="KW-0812">Transmembrane</keyword>
<feature type="transmembrane region" description="Helical" evidence="1">
    <location>
        <begin position="377"/>
        <end position="398"/>
    </location>
</feature>
<dbReference type="Pfam" id="PF10129">
    <property type="entry name" value="OpgC_C"/>
    <property type="match status" value="1"/>
</dbReference>
<sequence length="412" mass="45099">MSLPDGAHPSQAHAVWHRISAALVPQVSRDVSGVAAARDPRLDMFRGLALVMIFINHVPGTIYETLTNRNFGFSDSAEAFVFMSGMAAGLAYSGAFRSGTMWTALTRVWARARHLYFVHIAITMMCLAIFAAAALWFEMPAVLLKNNVEPVLRYPLQSLIGIPLLSHQLGYLNILPLYTMLLLAAPIFIMIGIRRPWLTLALSVALWALAGQFRINLPNFPNAGGWFFNPFSWQILFVIGLLSGMAMKRGETFIPFNRTLYGAAAAFLVFVLFWVKIPELGALGRSGLGLLADAGAPFYITWFDKTFLALPRLLHALALFYVLGHMPLMMQFAASRYAAPLRAMGRQGLAVFATGTVLSIFLQVVKTPRQPDPLFDGMILGGGILALFALATMLNYTASLRAKTAAAKAARA</sequence>
<feature type="transmembrane region" description="Helical" evidence="1">
    <location>
        <begin position="169"/>
        <end position="190"/>
    </location>
</feature>
<gene>
    <name evidence="2" type="ORF">SAMN06295905_3395</name>
</gene>
<dbReference type="Proteomes" id="UP000194474">
    <property type="component" value="Unassembled WGS sequence"/>
</dbReference>
<feature type="transmembrane region" description="Helical" evidence="1">
    <location>
        <begin position="197"/>
        <end position="215"/>
    </location>
</feature>
<feature type="transmembrane region" description="Helical" evidence="1">
    <location>
        <begin position="48"/>
        <end position="67"/>
    </location>
</feature>
<feature type="transmembrane region" description="Helical" evidence="1">
    <location>
        <begin position="259"/>
        <end position="277"/>
    </location>
</feature>
<dbReference type="PIRSF" id="PIRSF028704">
    <property type="entry name" value="UPC028704"/>
    <property type="match status" value="1"/>
</dbReference>
<evidence type="ECO:0000313" key="2">
    <source>
        <dbReference type="EMBL" id="SMQ86097.1"/>
    </source>
</evidence>
<accession>A0A1Y6GC82</accession>
<dbReference type="EMBL" id="FXWK01000002">
    <property type="protein sequence ID" value="SMQ86097.1"/>
    <property type="molecule type" value="Genomic_DNA"/>
</dbReference>
<feature type="transmembrane region" description="Helical" evidence="1">
    <location>
        <begin position="79"/>
        <end position="96"/>
    </location>
</feature>
<proteinExistence type="predicted"/>
<organism evidence="2 3">
    <name type="scientific">Devosia lucknowensis</name>
    <dbReference type="NCBI Taxonomy" id="1096929"/>
    <lineage>
        <taxon>Bacteria</taxon>
        <taxon>Pseudomonadati</taxon>
        <taxon>Pseudomonadota</taxon>
        <taxon>Alphaproteobacteria</taxon>
        <taxon>Hyphomicrobiales</taxon>
        <taxon>Devosiaceae</taxon>
        <taxon>Devosia</taxon>
    </lineage>
</organism>
<keyword evidence="1" id="KW-1133">Transmembrane helix</keyword>
<feature type="transmembrane region" description="Helical" evidence="1">
    <location>
        <begin position="347"/>
        <end position="365"/>
    </location>
</feature>
<dbReference type="AlphaFoldDB" id="A0A1Y6GC82"/>